<name>A0A6G0WBU3_9STRA</name>
<proteinExistence type="predicted"/>
<feature type="region of interest" description="Disordered" evidence="1">
    <location>
        <begin position="1"/>
        <end position="44"/>
    </location>
</feature>
<gene>
    <name evidence="2" type="ORF">Ae201684_016720</name>
</gene>
<dbReference type="Proteomes" id="UP000481153">
    <property type="component" value="Unassembled WGS sequence"/>
</dbReference>
<comment type="caution">
    <text evidence="2">The sequence shown here is derived from an EMBL/GenBank/DDBJ whole genome shotgun (WGS) entry which is preliminary data.</text>
</comment>
<evidence type="ECO:0000256" key="1">
    <source>
        <dbReference type="SAM" id="MobiDB-lite"/>
    </source>
</evidence>
<accession>A0A6G0WBU3</accession>
<feature type="region of interest" description="Disordered" evidence="1">
    <location>
        <begin position="76"/>
        <end position="122"/>
    </location>
</feature>
<protein>
    <submittedName>
        <fullName evidence="2">Uncharacterized protein</fullName>
    </submittedName>
</protein>
<evidence type="ECO:0000313" key="2">
    <source>
        <dbReference type="EMBL" id="KAF0724656.1"/>
    </source>
</evidence>
<feature type="compositionally biased region" description="Acidic residues" evidence="1">
    <location>
        <begin position="23"/>
        <end position="37"/>
    </location>
</feature>
<dbReference type="AlphaFoldDB" id="A0A6G0WBU3"/>
<dbReference type="EMBL" id="VJMJ01000266">
    <property type="protein sequence ID" value="KAF0724656.1"/>
    <property type="molecule type" value="Genomic_DNA"/>
</dbReference>
<keyword evidence="3" id="KW-1185">Reference proteome</keyword>
<organism evidence="2 3">
    <name type="scientific">Aphanomyces euteiches</name>
    <dbReference type="NCBI Taxonomy" id="100861"/>
    <lineage>
        <taxon>Eukaryota</taxon>
        <taxon>Sar</taxon>
        <taxon>Stramenopiles</taxon>
        <taxon>Oomycota</taxon>
        <taxon>Saprolegniomycetes</taxon>
        <taxon>Saprolegniales</taxon>
        <taxon>Verrucalvaceae</taxon>
        <taxon>Aphanomyces</taxon>
    </lineage>
</organism>
<evidence type="ECO:0000313" key="3">
    <source>
        <dbReference type="Proteomes" id="UP000481153"/>
    </source>
</evidence>
<reference evidence="2 3" key="1">
    <citation type="submission" date="2019-07" db="EMBL/GenBank/DDBJ databases">
        <title>Genomics analysis of Aphanomyces spp. identifies a new class of oomycete effector associated with host adaptation.</title>
        <authorList>
            <person name="Gaulin E."/>
        </authorList>
    </citation>
    <scope>NUCLEOTIDE SEQUENCE [LARGE SCALE GENOMIC DNA]</scope>
    <source>
        <strain evidence="2 3">ATCC 201684</strain>
    </source>
</reference>
<feature type="compositionally biased region" description="Pro residues" evidence="1">
    <location>
        <begin position="1"/>
        <end position="10"/>
    </location>
</feature>
<dbReference type="VEuPathDB" id="FungiDB:AeMF1_009717"/>
<sequence length="182" mass="20016">MDVSAPPPEEPATNAESVGHQDFDEENSSSDDDDDDSLPSPPLRFHKQFDHVLIDSYKNLLKPLHTLEEEDLDADGLPRIKIPPPKPISSKSMRGLMPAIQKSKLSTDKRRPSTSPASPFGKIGADSDLMCWPPSRIRVAKTAQAKQKVFDARLRQSMGMSMPRLVALPSLTPARSKSCTSL</sequence>